<comment type="caution">
    <text evidence="1">The sequence shown here is derived from an EMBL/GenBank/DDBJ whole genome shotgun (WGS) entry which is preliminary data.</text>
</comment>
<dbReference type="RefSeq" id="WP_105717238.1">
    <property type="nucleotide sequence ID" value="NZ_PVBQ01000008.1"/>
</dbReference>
<evidence type="ECO:0000313" key="1">
    <source>
        <dbReference type="EMBL" id="PRD47121.1"/>
    </source>
</evidence>
<organism evidence="1 2">
    <name type="scientific">Sphingobacterium haloxyli</name>
    <dbReference type="NCBI Taxonomy" id="2100533"/>
    <lineage>
        <taxon>Bacteria</taxon>
        <taxon>Pseudomonadati</taxon>
        <taxon>Bacteroidota</taxon>
        <taxon>Sphingobacteriia</taxon>
        <taxon>Sphingobacteriales</taxon>
        <taxon>Sphingobacteriaceae</taxon>
        <taxon>Sphingobacterium</taxon>
    </lineage>
</organism>
<reference evidence="1 2" key="1">
    <citation type="submission" date="2018-02" db="EMBL/GenBank/DDBJ databases">
        <title>The draft genome of Sphingobacterium sp. 5JN-11.</title>
        <authorList>
            <person name="Liu L."/>
            <person name="Li L."/>
            <person name="Liang L."/>
            <person name="Zhang X."/>
            <person name="Wang T."/>
        </authorList>
    </citation>
    <scope>NUCLEOTIDE SEQUENCE [LARGE SCALE GENOMIC DNA]</scope>
    <source>
        <strain evidence="1 2">5JN-11</strain>
    </source>
</reference>
<dbReference type="Proteomes" id="UP000239711">
    <property type="component" value="Unassembled WGS sequence"/>
</dbReference>
<accession>A0A2S9J2W4</accession>
<keyword evidence="2" id="KW-1185">Reference proteome</keyword>
<evidence type="ECO:0000313" key="2">
    <source>
        <dbReference type="Proteomes" id="UP000239711"/>
    </source>
</evidence>
<sequence>MNTLKIIINIGLVLLLGGLFNACKQEVADSLDLNADVHVLAFKVAHVNGVVDNETGTITVLVPAGTDLSAVAPVIDLPANAAIKPASGVAQNFQFSASSPVVYRVYNGNVFQTYRVIVKEIKAEITAFRIGNRTGMINQNDNSIVIYLPKGTDLTQLSPMVEYTDGAEISPAQGNYVDFSSPVTYTLSYMGETFSYTATAIIGDEPKQPLIIFNGENIAPQWADLGTAVENQSNNPKTDGINASPLCVSMVRNAVTGEGWHGGALWNENKVNIDPAEYNRFSIMMLKQVAGDVQLEIQSDGENNKDWLRAWYSEDHLGEWQELIFEIPANRTAIINNILVMPHEHPNGSPLAFETQQMYWDELKALPKE</sequence>
<dbReference type="EMBL" id="PVBQ01000008">
    <property type="protein sequence ID" value="PRD47121.1"/>
    <property type="molecule type" value="Genomic_DNA"/>
</dbReference>
<dbReference type="AlphaFoldDB" id="A0A2S9J2W4"/>
<protein>
    <submittedName>
        <fullName evidence="1">Uncharacterized protein</fullName>
    </submittedName>
</protein>
<name>A0A2S9J2W4_9SPHI</name>
<gene>
    <name evidence="1" type="ORF">C5745_11935</name>
</gene>
<dbReference type="OrthoDB" id="696008at2"/>
<dbReference type="Gene3D" id="2.60.40.2340">
    <property type="match status" value="2"/>
</dbReference>
<proteinExistence type="predicted"/>